<dbReference type="Proteomes" id="UP001166674">
    <property type="component" value="Unassembled WGS sequence"/>
</dbReference>
<dbReference type="Pfam" id="PF02020">
    <property type="entry name" value="W2"/>
    <property type="match status" value="1"/>
</dbReference>
<dbReference type="SMART" id="SM00515">
    <property type="entry name" value="eIF5C"/>
    <property type="match status" value="1"/>
</dbReference>
<sequence>MDEISDHTKVLRLSDDLEKNCSRICRYLLDFGKKKKEEGIIDSLDKEIVAEAERLGVKAMGPLALTEVLFKEKIREQIKKSGCHFLTFCHNSKKCSGFRGLECVMAVHQTQLLSEIPHILKEMYEADLVEEEVVISWSGKASKKYVSKELAKEIGVLTAEPFIKWVKEAEEEFSGDEEEDKNIEVVYSRLPVYQKLKL</sequence>
<dbReference type="CDD" id="cd11561">
    <property type="entry name" value="W2_eIF5"/>
    <property type="match status" value="1"/>
</dbReference>
<evidence type="ECO:0000259" key="1">
    <source>
        <dbReference type="PROSITE" id="PS51363"/>
    </source>
</evidence>
<dbReference type="GO" id="GO:0003743">
    <property type="term" value="F:translation initiation factor activity"/>
    <property type="evidence" value="ECO:0007669"/>
    <property type="project" value="UniProtKB-KW"/>
</dbReference>
<dbReference type="PROSITE" id="PS51363">
    <property type="entry name" value="W2"/>
    <property type="match status" value="1"/>
</dbReference>
<protein>
    <submittedName>
        <fullName evidence="2">Eukaryotic translation initiation factor 5</fullName>
    </submittedName>
</protein>
<evidence type="ECO:0000313" key="3">
    <source>
        <dbReference type="Proteomes" id="UP001166674"/>
    </source>
</evidence>
<dbReference type="Gene3D" id="1.25.40.180">
    <property type="match status" value="1"/>
</dbReference>
<name>A0AA41SXP6_SCICA</name>
<dbReference type="InterPro" id="IPR016024">
    <property type="entry name" value="ARM-type_fold"/>
</dbReference>
<reference evidence="2" key="1">
    <citation type="submission" date="2020-03" db="EMBL/GenBank/DDBJ databases">
        <title>Studies in the Genomics of Life Span.</title>
        <authorList>
            <person name="Glass D."/>
        </authorList>
    </citation>
    <scope>NUCLEOTIDE SEQUENCE</scope>
    <source>
        <strain evidence="2">SUZIE</strain>
        <tissue evidence="2">Muscle</tissue>
    </source>
</reference>
<keyword evidence="2" id="KW-0648">Protein biosynthesis</keyword>
<keyword evidence="2" id="KW-0396">Initiation factor</keyword>
<proteinExistence type="predicted"/>
<accession>A0AA41SXP6</accession>
<gene>
    <name evidence="2" type="ORF">SUZIE_134770</name>
</gene>
<dbReference type="AlphaFoldDB" id="A0AA41SXP6"/>
<dbReference type="InterPro" id="IPR003307">
    <property type="entry name" value="W2_domain"/>
</dbReference>
<keyword evidence="3" id="KW-1185">Reference proteome</keyword>
<evidence type="ECO:0000313" key="2">
    <source>
        <dbReference type="EMBL" id="MBZ3875807.1"/>
    </source>
</evidence>
<dbReference type="EMBL" id="JAATJV010259299">
    <property type="protein sequence ID" value="MBZ3875807.1"/>
    <property type="molecule type" value="Genomic_DNA"/>
</dbReference>
<feature type="domain" description="W2" evidence="1">
    <location>
        <begin position="15"/>
        <end position="176"/>
    </location>
</feature>
<comment type="caution">
    <text evidence="2">The sequence shown here is derived from an EMBL/GenBank/DDBJ whole genome shotgun (WGS) entry which is preliminary data.</text>
</comment>
<organism evidence="2 3">
    <name type="scientific">Sciurus carolinensis</name>
    <name type="common">Eastern gray squirrel</name>
    <dbReference type="NCBI Taxonomy" id="30640"/>
    <lineage>
        <taxon>Eukaryota</taxon>
        <taxon>Metazoa</taxon>
        <taxon>Chordata</taxon>
        <taxon>Craniata</taxon>
        <taxon>Vertebrata</taxon>
        <taxon>Euteleostomi</taxon>
        <taxon>Mammalia</taxon>
        <taxon>Eutheria</taxon>
        <taxon>Euarchontoglires</taxon>
        <taxon>Glires</taxon>
        <taxon>Rodentia</taxon>
        <taxon>Sciuromorpha</taxon>
        <taxon>Sciuridae</taxon>
        <taxon>Sciurinae</taxon>
        <taxon>Sciurini</taxon>
        <taxon>Sciurus</taxon>
    </lineage>
</organism>
<dbReference type="SUPFAM" id="SSF48371">
    <property type="entry name" value="ARM repeat"/>
    <property type="match status" value="1"/>
</dbReference>